<feature type="chain" id="PRO_5025642705" evidence="1">
    <location>
        <begin position="22"/>
        <end position="224"/>
    </location>
</feature>
<proteinExistence type="predicted"/>
<dbReference type="EMBL" id="GIFC01014563">
    <property type="protein sequence ID" value="MXU96646.1"/>
    <property type="molecule type" value="Transcribed_RNA"/>
</dbReference>
<sequence length="224" mass="26362">MFLFMCTTFVVFGCSFGKTEDQKCFPKGVEKHLQHPPNAWKLIRKFNGTFYLVYCSKKLDIKNMFPCLNVRKSSLDESRKSAHYVYKHANTTTTLTGTKELKTEKKDDAYKNPNMFLVQYHEDILVMRSRNQQSDILDAFILTKLGDDYKWNYIDLLYTDYISCAVLKSNFMGIQMWVSKTHLENDREVPWLCALVYDLATDQPRQVVYDWKECPQLPNVEKNN</sequence>
<dbReference type="InterPro" id="IPR012674">
    <property type="entry name" value="Calycin"/>
</dbReference>
<dbReference type="GO" id="GO:0043176">
    <property type="term" value="F:amine binding"/>
    <property type="evidence" value="ECO:0007669"/>
    <property type="project" value="InterPro"/>
</dbReference>
<reference evidence="2" key="1">
    <citation type="submission" date="2019-12" db="EMBL/GenBank/DDBJ databases">
        <title>An insight into the sialome of adult female Ixodes ricinus ticks feeding for 6 days.</title>
        <authorList>
            <person name="Perner J."/>
            <person name="Ribeiro J.M.C."/>
        </authorList>
    </citation>
    <scope>NUCLEOTIDE SEQUENCE</scope>
    <source>
        <strain evidence="2">Semi-engorged</strain>
        <tissue evidence="2">Salivary glands</tissue>
    </source>
</reference>
<name>A0A6B0V492_IXORI</name>
<protein>
    <submittedName>
        <fullName evidence="2">Putative salivary lipocalin</fullName>
    </submittedName>
</protein>
<dbReference type="InterPro" id="IPR002970">
    <property type="entry name" value="Tick_his-bd"/>
</dbReference>
<organism evidence="2">
    <name type="scientific">Ixodes ricinus</name>
    <name type="common">Common tick</name>
    <name type="synonym">Acarus ricinus</name>
    <dbReference type="NCBI Taxonomy" id="34613"/>
    <lineage>
        <taxon>Eukaryota</taxon>
        <taxon>Metazoa</taxon>
        <taxon>Ecdysozoa</taxon>
        <taxon>Arthropoda</taxon>
        <taxon>Chelicerata</taxon>
        <taxon>Arachnida</taxon>
        <taxon>Acari</taxon>
        <taxon>Parasitiformes</taxon>
        <taxon>Ixodida</taxon>
        <taxon>Ixodoidea</taxon>
        <taxon>Ixodidae</taxon>
        <taxon>Ixodinae</taxon>
        <taxon>Ixodes</taxon>
    </lineage>
</organism>
<dbReference type="AlphaFoldDB" id="A0A6B0V492"/>
<dbReference type="Gene3D" id="2.40.128.20">
    <property type="match status" value="1"/>
</dbReference>
<keyword evidence="1" id="KW-0732">Signal</keyword>
<evidence type="ECO:0000256" key="1">
    <source>
        <dbReference type="SAM" id="SignalP"/>
    </source>
</evidence>
<accession>A0A6B0V492</accession>
<dbReference type="Pfam" id="PF02098">
    <property type="entry name" value="His_binding"/>
    <property type="match status" value="1"/>
</dbReference>
<dbReference type="GO" id="GO:0030682">
    <property type="term" value="P:symbiont-mediated perturbation of host defenses"/>
    <property type="evidence" value="ECO:0007669"/>
    <property type="project" value="InterPro"/>
</dbReference>
<feature type="signal peptide" evidence="1">
    <location>
        <begin position="1"/>
        <end position="21"/>
    </location>
</feature>
<dbReference type="SUPFAM" id="SSF50814">
    <property type="entry name" value="Lipocalins"/>
    <property type="match status" value="1"/>
</dbReference>
<evidence type="ECO:0000313" key="2">
    <source>
        <dbReference type="EMBL" id="MXU96646.1"/>
    </source>
</evidence>